<sequence>MGETKIRRYLKQEPKLAVHKHALENILRNAPHTLSEEVEAVLAKTSKLTSAPNSIYSVFANANIPWPEITLSTGETQLLNQAGYSNCVKLPHVKKTKVFDTFWGKWKEYEATLGGVLNTHVQGLVFKTQVRNHDTSVSRALFDDAMPETVVSHLDQRG</sequence>
<dbReference type="OrthoDB" id="9766487at2"/>
<dbReference type="Proteomes" id="UP000244441">
    <property type="component" value="Chromosome"/>
</dbReference>
<feature type="domain" description="Oligopeptidase F N-terminal" evidence="1">
    <location>
        <begin position="2"/>
        <end position="64"/>
    </location>
</feature>
<gene>
    <name evidence="2" type="ORF">C2869_21690</name>
</gene>
<dbReference type="Pfam" id="PF08439">
    <property type="entry name" value="Peptidase_M3_N"/>
    <property type="match status" value="1"/>
</dbReference>
<name>A0A2S0VY36_9ALTE</name>
<keyword evidence="3" id="KW-1185">Reference proteome</keyword>
<dbReference type="SUPFAM" id="SSF55486">
    <property type="entry name" value="Metalloproteases ('zincins'), catalytic domain"/>
    <property type="match status" value="1"/>
</dbReference>
<dbReference type="EMBL" id="CP026604">
    <property type="protein sequence ID" value="AWB69124.1"/>
    <property type="molecule type" value="Genomic_DNA"/>
</dbReference>
<evidence type="ECO:0000259" key="1">
    <source>
        <dbReference type="Pfam" id="PF08439"/>
    </source>
</evidence>
<proteinExistence type="predicted"/>
<dbReference type="InterPro" id="IPR013647">
    <property type="entry name" value="OligopepF_N_dom"/>
</dbReference>
<organism evidence="2 3">
    <name type="scientific">Saccharobesus litoralis</name>
    <dbReference type="NCBI Taxonomy" id="2172099"/>
    <lineage>
        <taxon>Bacteria</taxon>
        <taxon>Pseudomonadati</taxon>
        <taxon>Pseudomonadota</taxon>
        <taxon>Gammaproteobacteria</taxon>
        <taxon>Alteromonadales</taxon>
        <taxon>Alteromonadaceae</taxon>
        <taxon>Saccharobesus</taxon>
    </lineage>
</organism>
<evidence type="ECO:0000313" key="3">
    <source>
        <dbReference type="Proteomes" id="UP000244441"/>
    </source>
</evidence>
<accession>A0A2S0VY36</accession>
<evidence type="ECO:0000313" key="2">
    <source>
        <dbReference type="EMBL" id="AWB69124.1"/>
    </source>
</evidence>
<dbReference type="AlphaFoldDB" id="A0A2S0VY36"/>
<dbReference type="Gene3D" id="1.20.140.70">
    <property type="entry name" value="Oligopeptidase f, N-terminal domain"/>
    <property type="match status" value="1"/>
</dbReference>
<protein>
    <recommendedName>
        <fullName evidence="1">Oligopeptidase F N-terminal domain-containing protein</fullName>
    </recommendedName>
</protein>
<reference evidence="2 3" key="1">
    <citation type="submission" date="2018-01" db="EMBL/GenBank/DDBJ databases">
        <title>Genome sequence of a Cantenovulum-like bacteria.</title>
        <authorList>
            <person name="Tan W.R."/>
            <person name="Lau N.-S."/>
            <person name="Go F."/>
            <person name="Amirul A.-A.A."/>
        </authorList>
    </citation>
    <scope>NUCLEOTIDE SEQUENCE [LARGE SCALE GENOMIC DNA]</scope>
    <source>
        <strain evidence="2 3">CCB-QB4</strain>
    </source>
</reference>
<dbReference type="KEGG" id="cate:C2869_21690"/>